<sequence>MKRAKITENRTPPPPLAPSNTSSGQFNVVVAPTTTPPDLLKLAQMAQQPNPPDPAMVHSQLEAPKSPPDDWCVEYDSASEIVMDEELYHSRPPPPPMLSVYDVDPSWTP</sequence>
<accession>A0ABS8SGS7</accession>
<keyword evidence="3" id="KW-1185">Reference proteome</keyword>
<evidence type="ECO:0000256" key="1">
    <source>
        <dbReference type="SAM" id="MobiDB-lite"/>
    </source>
</evidence>
<feature type="region of interest" description="Disordered" evidence="1">
    <location>
        <begin position="1"/>
        <end position="33"/>
    </location>
</feature>
<evidence type="ECO:0000313" key="2">
    <source>
        <dbReference type="EMBL" id="MCD7458101.1"/>
    </source>
</evidence>
<dbReference type="Proteomes" id="UP000823775">
    <property type="component" value="Unassembled WGS sequence"/>
</dbReference>
<reference evidence="2 3" key="1">
    <citation type="journal article" date="2021" name="BMC Genomics">
        <title>Datura genome reveals duplications of psychoactive alkaloid biosynthetic genes and high mutation rate following tissue culture.</title>
        <authorList>
            <person name="Rajewski A."/>
            <person name="Carter-House D."/>
            <person name="Stajich J."/>
            <person name="Litt A."/>
        </authorList>
    </citation>
    <scope>NUCLEOTIDE SEQUENCE [LARGE SCALE GENOMIC DNA]</scope>
    <source>
        <strain evidence="2">AR-01</strain>
    </source>
</reference>
<protein>
    <submittedName>
        <fullName evidence="2">Uncharacterized protein</fullName>
    </submittedName>
</protein>
<organism evidence="2 3">
    <name type="scientific">Datura stramonium</name>
    <name type="common">Jimsonweed</name>
    <name type="synonym">Common thornapple</name>
    <dbReference type="NCBI Taxonomy" id="4076"/>
    <lineage>
        <taxon>Eukaryota</taxon>
        <taxon>Viridiplantae</taxon>
        <taxon>Streptophyta</taxon>
        <taxon>Embryophyta</taxon>
        <taxon>Tracheophyta</taxon>
        <taxon>Spermatophyta</taxon>
        <taxon>Magnoliopsida</taxon>
        <taxon>eudicotyledons</taxon>
        <taxon>Gunneridae</taxon>
        <taxon>Pentapetalae</taxon>
        <taxon>asterids</taxon>
        <taxon>lamiids</taxon>
        <taxon>Solanales</taxon>
        <taxon>Solanaceae</taxon>
        <taxon>Solanoideae</taxon>
        <taxon>Datureae</taxon>
        <taxon>Datura</taxon>
    </lineage>
</organism>
<proteinExistence type="predicted"/>
<comment type="caution">
    <text evidence="2">The sequence shown here is derived from an EMBL/GenBank/DDBJ whole genome shotgun (WGS) entry which is preliminary data.</text>
</comment>
<name>A0ABS8SGS7_DATST</name>
<feature type="region of interest" description="Disordered" evidence="1">
    <location>
        <begin position="87"/>
        <end position="109"/>
    </location>
</feature>
<dbReference type="EMBL" id="JACEIK010000497">
    <property type="protein sequence ID" value="MCD7458101.1"/>
    <property type="molecule type" value="Genomic_DNA"/>
</dbReference>
<gene>
    <name evidence="2" type="ORF">HAX54_037184</name>
</gene>
<evidence type="ECO:0000313" key="3">
    <source>
        <dbReference type="Proteomes" id="UP000823775"/>
    </source>
</evidence>
<feature type="region of interest" description="Disordered" evidence="1">
    <location>
        <begin position="46"/>
        <end position="69"/>
    </location>
</feature>